<dbReference type="FunFam" id="3.40.50.300:FF:000042">
    <property type="entry name" value="Maltose/maltodextrin ABC transporter, ATP-binding protein"/>
    <property type="match status" value="1"/>
</dbReference>
<dbReference type="SMART" id="SM00382">
    <property type="entry name" value="AAA"/>
    <property type="match status" value="1"/>
</dbReference>
<comment type="caution">
    <text evidence="7">The sequence shown here is derived from an EMBL/GenBank/DDBJ whole genome shotgun (WGS) entry which is preliminary data.</text>
</comment>
<sequence>MMALREVTRRFGETAVLHGISLEVAEGSFTSLLGPSGCGKSTTLRIMAGLDRPTTGRVLMDGRDVAELTPAERNVAMVFQSYALYPHLTVAQNIALPLAMRRMSRLERLPGLDRLLPSARAKRADQARRVASIAEMLGIEDLLQRKPGQLSGGQKQRVAVGRALVRDPSIFLLDEPLSNLDATLRVQMRAELAALHRRTEKSFVYVTHDQVEAMSMSDRVAVVLGGRIAQVGAPRDLYERPENRAVAAFIGAQPINLLDVAFAPGESSGPFAALAPRTASTTPLPARATVGIRPEHLVPAPGGAVRARLEAVEYLGAEVLLHLRADDGQALRALAPGDYAPPAPGSEIALAFEPRHVHVFDATSGARLALGLERAAA</sequence>
<keyword evidence="8" id="KW-1185">Reference proteome</keyword>
<dbReference type="InterPro" id="IPR008995">
    <property type="entry name" value="Mo/tungstate-bd_C_term_dom"/>
</dbReference>
<comment type="similarity">
    <text evidence="2">Belongs to the ABC transporter superfamily.</text>
</comment>
<keyword evidence="5 7" id="KW-0067">ATP-binding</keyword>
<comment type="subcellular location">
    <subcellularLocation>
        <location evidence="1">Cell inner membrane</location>
        <topology evidence="1">Peripheral membrane protein</topology>
    </subcellularLocation>
</comment>
<evidence type="ECO:0000313" key="7">
    <source>
        <dbReference type="EMBL" id="GGK45563.1"/>
    </source>
</evidence>
<dbReference type="PANTHER" id="PTHR43875:SF1">
    <property type="entry name" value="OSMOPROTECTIVE COMPOUNDS UPTAKE ATP-BINDING PROTEIN GGTA"/>
    <property type="match status" value="1"/>
</dbReference>
<reference evidence="7 8" key="1">
    <citation type="journal article" date="2014" name="Int. J. Syst. Evol. Microbiol.">
        <title>Complete genome sequence of Corynebacterium casei LMG S-19264T (=DSM 44701T), isolated from a smear-ripened cheese.</title>
        <authorList>
            <consortium name="US DOE Joint Genome Institute (JGI-PGF)"/>
            <person name="Walter F."/>
            <person name="Albersmeier A."/>
            <person name="Kalinowski J."/>
            <person name="Ruckert C."/>
        </authorList>
    </citation>
    <scope>NUCLEOTIDE SEQUENCE [LARGE SCALE GENOMIC DNA]</scope>
    <source>
        <strain evidence="7 8">CGMCC 1.9161</strain>
    </source>
</reference>
<dbReference type="GO" id="GO:0005524">
    <property type="term" value="F:ATP binding"/>
    <property type="evidence" value="ECO:0007669"/>
    <property type="project" value="UniProtKB-KW"/>
</dbReference>
<dbReference type="InterPro" id="IPR047641">
    <property type="entry name" value="ABC_transpr_MalK/UgpC-like"/>
</dbReference>
<proteinExistence type="inferred from homology"/>
<dbReference type="PANTHER" id="PTHR43875">
    <property type="entry name" value="MALTODEXTRIN IMPORT ATP-BINDING PROTEIN MSMX"/>
    <property type="match status" value="1"/>
</dbReference>
<dbReference type="GO" id="GO:0016887">
    <property type="term" value="F:ATP hydrolysis activity"/>
    <property type="evidence" value="ECO:0007669"/>
    <property type="project" value="InterPro"/>
</dbReference>
<dbReference type="AlphaFoldDB" id="A0A917QDT7"/>
<dbReference type="InterPro" id="IPR012340">
    <property type="entry name" value="NA-bd_OB-fold"/>
</dbReference>
<keyword evidence="3" id="KW-0813">Transport</keyword>
<protein>
    <submittedName>
        <fullName evidence="7">Sugar ABC transporter ATP-binding protein</fullName>
    </submittedName>
</protein>
<gene>
    <name evidence="7" type="primary">malK</name>
    <name evidence="7" type="ORF">GCM10011322_35940</name>
</gene>
<dbReference type="Pfam" id="PF08402">
    <property type="entry name" value="TOBE_2"/>
    <property type="match status" value="1"/>
</dbReference>
<evidence type="ECO:0000256" key="5">
    <source>
        <dbReference type="ARBA" id="ARBA00022840"/>
    </source>
</evidence>
<feature type="domain" description="ABC transporter" evidence="6">
    <location>
        <begin position="2"/>
        <end position="250"/>
    </location>
</feature>
<dbReference type="InterPro" id="IPR013611">
    <property type="entry name" value="Transp-assoc_OB_typ2"/>
</dbReference>
<evidence type="ECO:0000256" key="1">
    <source>
        <dbReference type="ARBA" id="ARBA00004417"/>
    </source>
</evidence>
<dbReference type="Gene3D" id="3.40.50.300">
    <property type="entry name" value="P-loop containing nucleotide triphosphate hydrolases"/>
    <property type="match status" value="1"/>
</dbReference>
<evidence type="ECO:0000256" key="4">
    <source>
        <dbReference type="ARBA" id="ARBA00022741"/>
    </source>
</evidence>
<name>A0A917QDT7_9HYPH</name>
<organism evidence="7 8">
    <name type="scientific">Salinarimonas ramus</name>
    <dbReference type="NCBI Taxonomy" id="690164"/>
    <lineage>
        <taxon>Bacteria</taxon>
        <taxon>Pseudomonadati</taxon>
        <taxon>Pseudomonadota</taxon>
        <taxon>Alphaproteobacteria</taxon>
        <taxon>Hyphomicrobiales</taxon>
        <taxon>Salinarimonadaceae</taxon>
        <taxon>Salinarimonas</taxon>
    </lineage>
</organism>
<evidence type="ECO:0000259" key="6">
    <source>
        <dbReference type="PROSITE" id="PS50893"/>
    </source>
</evidence>
<dbReference type="Gene3D" id="2.40.50.140">
    <property type="entry name" value="Nucleic acid-binding proteins"/>
    <property type="match status" value="1"/>
</dbReference>
<dbReference type="InterPro" id="IPR027417">
    <property type="entry name" value="P-loop_NTPase"/>
</dbReference>
<dbReference type="Gene3D" id="2.40.50.100">
    <property type="match status" value="1"/>
</dbReference>
<dbReference type="Proteomes" id="UP000600449">
    <property type="component" value="Unassembled WGS sequence"/>
</dbReference>
<dbReference type="Pfam" id="PF00005">
    <property type="entry name" value="ABC_tran"/>
    <property type="match status" value="1"/>
</dbReference>
<dbReference type="InterPro" id="IPR003593">
    <property type="entry name" value="AAA+_ATPase"/>
</dbReference>
<dbReference type="PROSITE" id="PS00211">
    <property type="entry name" value="ABC_TRANSPORTER_1"/>
    <property type="match status" value="1"/>
</dbReference>
<dbReference type="RefSeq" id="WP_188914634.1">
    <property type="nucleotide sequence ID" value="NZ_BMMF01000011.1"/>
</dbReference>
<dbReference type="SUPFAM" id="SSF52540">
    <property type="entry name" value="P-loop containing nucleoside triphosphate hydrolases"/>
    <property type="match status" value="1"/>
</dbReference>
<dbReference type="GO" id="GO:0140359">
    <property type="term" value="F:ABC-type transporter activity"/>
    <property type="evidence" value="ECO:0007669"/>
    <property type="project" value="UniProtKB-ARBA"/>
</dbReference>
<dbReference type="InterPro" id="IPR003439">
    <property type="entry name" value="ABC_transporter-like_ATP-bd"/>
</dbReference>
<evidence type="ECO:0000256" key="2">
    <source>
        <dbReference type="ARBA" id="ARBA00005417"/>
    </source>
</evidence>
<evidence type="ECO:0000313" key="8">
    <source>
        <dbReference type="Proteomes" id="UP000600449"/>
    </source>
</evidence>
<dbReference type="InterPro" id="IPR017871">
    <property type="entry name" value="ABC_transporter-like_CS"/>
</dbReference>
<dbReference type="SUPFAM" id="SSF50331">
    <property type="entry name" value="MOP-like"/>
    <property type="match status" value="1"/>
</dbReference>
<dbReference type="PROSITE" id="PS50893">
    <property type="entry name" value="ABC_TRANSPORTER_2"/>
    <property type="match status" value="1"/>
</dbReference>
<accession>A0A917QDT7</accession>
<evidence type="ECO:0000256" key="3">
    <source>
        <dbReference type="ARBA" id="ARBA00022448"/>
    </source>
</evidence>
<dbReference type="GO" id="GO:0055052">
    <property type="term" value="C:ATP-binding cassette (ABC) transporter complex, substrate-binding subunit-containing"/>
    <property type="evidence" value="ECO:0007669"/>
    <property type="project" value="TreeGrafter"/>
</dbReference>
<dbReference type="EMBL" id="BMMF01000011">
    <property type="protein sequence ID" value="GGK45563.1"/>
    <property type="molecule type" value="Genomic_DNA"/>
</dbReference>
<keyword evidence="4" id="KW-0547">Nucleotide-binding</keyword>